<keyword evidence="5" id="KW-0863">Zinc-finger</keyword>
<feature type="region of interest" description="Disordered" evidence="8">
    <location>
        <begin position="91"/>
        <end position="203"/>
    </location>
</feature>
<dbReference type="AlphaFoldDB" id="A0A8E2EGU7"/>
<feature type="region of interest" description="Disordered" evidence="8">
    <location>
        <begin position="310"/>
        <end position="360"/>
    </location>
</feature>
<feature type="region of interest" description="Disordered" evidence="8">
    <location>
        <begin position="502"/>
        <end position="531"/>
    </location>
</feature>
<feature type="compositionally biased region" description="Low complexity" evidence="8">
    <location>
        <begin position="125"/>
        <end position="138"/>
    </location>
</feature>
<evidence type="ECO:0000256" key="5">
    <source>
        <dbReference type="ARBA" id="ARBA00022771"/>
    </source>
</evidence>
<protein>
    <recommendedName>
        <fullName evidence="9">Nab2-like CCCH zinc finger domain-containing protein</fullName>
    </recommendedName>
</protein>
<dbReference type="Proteomes" id="UP000250266">
    <property type="component" value="Unassembled WGS sequence"/>
</dbReference>
<organism evidence="10 11">
    <name type="scientific">Lepidopterella palustris CBS 459.81</name>
    <dbReference type="NCBI Taxonomy" id="1314670"/>
    <lineage>
        <taxon>Eukaryota</taxon>
        <taxon>Fungi</taxon>
        <taxon>Dikarya</taxon>
        <taxon>Ascomycota</taxon>
        <taxon>Pezizomycotina</taxon>
        <taxon>Dothideomycetes</taxon>
        <taxon>Pleosporomycetidae</taxon>
        <taxon>Mytilinidiales</taxon>
        <taxon>Argynnaceae</taxon>
        <taxon>Lepidopterella</taxon>
    </lineage>
</organism>
<dbReference type="GO" id="GO:0008270">
    <property type="term" value="F:zinc ion binding"/>
    <property type="evidence" value="ECO:0007669"/>
    <property type="project" value="UniProtKB-KW"/>
</dbReference>
<dbReference type="InterPro" id="IPR043094">
    <property type="entry name" value="Nab2/ZC3H14_N_sf"/>
</dbReference>
<proteinExistence type="inferred from homology"/>
<dbReference type="InterPro" id="IPR055046">
    <property type="entry name" value="Nab2-like_Znf-CCCH"/>
</dbReference>
<dbReference type="InterPro" id="IPR040366">
    <property type="entry name" value="Nab2/ZC3H14"/>
</dbReference>
<keyword evidence="11" id="KW-1185">Reference proteome</keyword>
<evidence type="ECO:0000256" key="4">
    <source>
        <dbReference type="ARBA" id="ARBA00022737"/>
    </source>
</evidence>
<dbReference type="OrthoDB" id="438553at2759"/>
<dbReference type="GO" id="GO:0008143">
    <property type="term" value="F:poly(A) binding"/>
    <property type="evidence" value="ECO:0007669"/>
    <property type="project" value="InterPro"/>
</dbReference>
<dbReference type="GO" id="GO:0043488">
    <property type="term" value="P:regulation of mRNA stability"/>
    <property type="evidence" value="ECO:0007669"/>
    <property type="project" value="InterPro"/>
</dbReference>
<dbReference type="EMBL" id="KV744853">
    <property type="protein sequence ID" value="OCK83755.1"/>
    <property type="molecule type" value="Genomic_DNA"/>
</dbReference>
<evidence type="ECO:0000256" key="8">
    <source>
        <dbReference type="SAM" id="MobiDB-lite"/>
    </source>
</evidence>
<evidence type="ECO:0000256" key="3">
    <source>
        <dbReference type="ARBA" id="ARBA00022723"/>
    </source>
</evidence>
<feature type="compositionally biased region" description="Low complexity" evidence="8">
    <location>
        <begin position="502"/>
        <end position="513"/>
    </location>
</feature>
<evidence type="ECO:0000256" key="7">
    <source>
        <dbReference type="ARBA" id="ARBA00023242"/>
    </source>
</evidence>
<feature type="compositionally biased region" description="Polar residues" evidence="8">
    <location>
        <begin position="93"/>
        <end position="124"/>
    </location>
</feature>
<evidence type="ECO:0000256" key="6">
    <source>
        <dbReference type="ARBA" id="ARBA00022833"/>
    </source>
</evidence>
<name>A0A8E2EGU7_9PEZI</name>
<keyword evidence="6" id="KW-0862">Zinc</keyword>
<keyword evidence="4" id="KW-0677">Repeat</keyword>
<dbReference type="Gene3D" id="4.10.1000.40">
    <property type="match status" value="1"/>
</dbReference>
<feature type="compositionally biased region" description="Basic and acidic residues" evidence="8">
    <location>
        <begin position="167"/>
        <end position="176"/>
    </location>
</feature>
<keyword evidence="7" id="KW-0539">Nucleus</keyword>
<dbReference type="Gene3D" id="4.10.1000.30">
    <property type="match status" value="1"/>
</dbReference>
<evidence type="ECO:0000256" key="1">
    <source>
        <dbReference type="ARBA" id="ARBA00004123"/>
    </source>
</evidence>
<dbReference type="GO" id="GO:0005737">
    <property type="term" value="C:cytoplasm"/>
    <property type="evidence" value="ECO:0007669"/>
    <property type="project" value="TreeGrafter"/>
</dbReference>
<gene>
    <name evidence="10" type="ORF">K432DRAFT_321647</name>
</gene>
<dbReference type="GO" id="GO:0005634">
    <property type="term" value="C:nucleus"/>
    <property type="evidence" value="ECO:0007669"/>
    <property type="project" value="UniProtKB-SubCell"/>
</dbReference>
<dbReference type="Pfam" id="PF22683">
    <property type="entry name" value="Nab2-like_zf-CCCH"/>
    <property type="match status" value="1"/>
</dbReference>
<evidence type="ECO:0000256" key="2">
    <source>
        <dbReference type="ARBA" id="ARBA00008423"/>
    </source>
</evidence>
<feature type="compositionally biased region" description="Basic and acidic residues" evidence="8">
    <location>
        <begin position="514"/>
        <end position="526"/>
    </location>
</feature>
<dbReference type="Gene3D" id="1.10.340.40">
    <property type="entry name" value="Nuclear abundant poly(A) RNA-bind protein 2, N-terminal domain"/>
    <property type="match status" value="1"/>
</dbReference>
<reference evidence="10 11" key="1">
    <citation type="journal article" date="2016" name="Nat. Commun.">
        <title>Ectomycorrhizal ecology is imprinted in the genome of the dominant symbiotic fungus Cenococcum geophilum.</title>
        <authorList>
            <consortium name="DOE Joint Genome Institute"/>
            <person name="Peter M."/>
            <person name="Kohler A."/>
            <person name="Ohm R.A."/>
            <person name="Kuo A."/>
            <person name="Krutzmann J."/>
            <person name="Morin E."/>
            <person name="Arend M."/>
            <person name="Barry K.W."/>
            <person name="Binder M."/>
            <person name="Choi C."/>
            <person name="Clum A."/>
            <person name="Copeland A."/>
            <person name="Grisel N."/>
            <person name="Haridas S."/>
            <person name="Kipfer T."/>
            <person name="LaButti K."/>
            <person name="Lindquist E."/>
            <person name="Lipzen A."/>
            <person name="Maire R."/>
            <person name="Meier B."/>
            <person name="Mihaltcheva S."/>
            <person name="Molinier V."/>
            <person name="Murat C."/>
            <person name="Poggeler S."/>
            <person name="Quandt C.A."/>
            <person name="Sperisen C."/>
            <person name="Tritt A."/>
            <person name="Tisserant E."/>
            <person name="Crous P.W."/>
            <person name="Henrissat B."/>
            <person name="Nehls U."/>
            <person name="Egli S."/>
            <person name="Spatafora J.W."/>
            <person name="Grigoriev I.V."/>
            <person name="Martin F.M."/>
        </authorList>
    </citation>
    <scope>NUCLEOTIDE SEQUENCE [LARGE SCALE GENOMIC DNA]</scope>
    <source>
        <strain evidence="10 11">CBS 459.81</strain>
    </source>
</reference>
<dbReference type="FunFam" id="1.10.340.40:FF:000001">
    <property type="entry name" value="Nuclear polyadenylated RNA-binding protein nab2"/>
    <property type="match status" value="1"/>
</dbReference>
<evidence type="ECO:0000313" key="10">
    <source>
        <dbReference type="EMBL" id="OCK83755.1"/>
    </source>
</evidence>
<comment type="subcellular location">
    <subcellularLocation>
        <location evidence="1">Nucleus</location>
    </subcellularLocation>
</comment>
<dbReference type="PANTHER" id="PTHR14738:SF29">
    <property type="entry name" value="ZINC FINGER CCCH DOMAIN-CONTAINING PROTEIN 14"/>
    <property type="match status" value="1"/>
</dbReference>
<comment type="similarity">
    <text evidence="2">Belongs to the ZC3H14 family.</text>
</comment>
<dbReference type="PANTHER" id="PTHR14738">
    <property type="entry name" value="ZINC FINGER CCCH DOMAIN-CONTAINING PROTEIN 14"/>
    <property type="match status" value="1"/>
</dbReference>
<evidence type="ECO:0000259" key="9">
    <source>
        <dbReference type="Pfam" id="PF22683"/>
    </source>
</evidence>
<dbReference type="Pfam" id="PF14608">
    <property type="entry name" value="zf-CCCH_2"/>
    <property type="match status" value="4"/>
</dbReference>
<feature type="domain" description="Nab2-like CCCH zinc finger" evidence="9">
    <location>
        <begin position="470"/>
        <end position="489"/>
    </location>
</feature>
<keyword evidence="3" id="KW-0479">Metal-binding</keyword>
<evidence type="ECO:0000313" key="11">
    <source>
        <dbReference type="Proteomes" id="UP000250266"/>
    </source>
</evidence>
<sequence>MAVEVVAGTPLAHALQNVVQPKLAEAGWITGGLDDNALSEYIILMLANGKTQDEVSSELSNDLLDLGPDNESAISFSQWLFEQVDALDKQINGGKQSSAHEPASSGQQAHQNGGLNGSIPSSNYDAEMGDAAEAGAGAIPTGPKAMRNGSGVQKPRDKRMLGQLNKAMDRTDDSALHRVRGSSGTGRINSHSSRDPPRGPRNLALGRGIAAMANGRGMGTMGPMGGMNGMSGMNGMNGMPIPGMGPNGPNEPMTPVMTPQQQMALLQMYEQQAQMMQQLFSNQPMPSAFVNPNFHGAYQALPNKKSLFDRVGQQSQKHNERRPPQYSGKFAKKEQQDEAMTDGGEVGAKAESMDVEARPDPSQTMCRFNITCTKADCPFVHQSPAAPPGVSVDFSDTCPYAAACMNKKCVGKHPSPAQRESHKAEKDCMFFPHCRDPANCPFRHPSLPACRNGADCTVPNCKFAHSKVMCKFNPCTNYSCPYKHAEGQKRTTTFADRVWTANSNQNENNSGGQDQKESVSDRKFVDEDAEEELILPGRMSHEVETQIIT</sequence>
<accession>A0A8E2EGU7</accession>